<dbReference type="Proteomes" id="UP000028545">
    <property type="component" value="Unassembled WGS sequence"/>
</dbReference>
<dbReference type="HOGENOM" id="CLU_2741468_0_0_1"/>
<dbReference type="EMBL" id="JOWA01000154">
    <property type="protein sequence ID" value="KEZ39336.1"/>
    <property type="molecule type" value="Genomic_DNA"/>
</dbReference>
<gene>
    <name evidence="1" type="ORF">SAPIO_CDS10027</name>
</gene>
<proteinExistence type="predicted"/>
<reference evidence="1 2" key="1">
    <citation type="journal article" date="2014" name="Genome Announc.">
        <title>Draft genome sequence of the pathogenic fungus Scedosporium apiospermum.</title>
        <authorList>
            <person name="Vandeputte P."/>
            <person name="Ghamrawi S."/>
            <person name="Rechenmann M."/>
            <person name="Iltis A."/>
            <person name="Giraud S."/>
            <person name="Fleury M."/>
            <person name="Thornton C."/>
            <person name="Delhaes L."/>
            <person name="Meyer W."/>
            <person name="Papon N."/>
            <person name="Bouchara J.P."/>
        </authorList>
    </citation>
    <scope>NUCLEOTIDE SEQUENCE [LARGE SCALE GENOMIC DNA]</scope>
    <source>
        <strain evidence="1 2">IHEM 14462</strain>
    </source>
</reference>
<keyword evidence="2" id="KW-1185">Reference proteome</keyword>
<name>A0A084FW74_PSEDA</name>
<dbReference type="VEuPathDB" id="FungiDB:SAPIO_CDS10027"/>
<evidence type="ECO:0000313" key="1">
    <source>
        <dbReference type="EMBL" id="KEZ39336.1"/>
    </source>
</evidence>
<dbReference type="RefSeq" id="XP_016639135.1">
    <property type="nucleotide sequence ID" value="XM_016783689.1"/>
</dbReference>
<organism evidence="1 2">
    <name type="scientific">Pseudallescheria apiosperma</name>
    <name type="common">Scedosporium apiospermum</name>
    <dbReference type="NCBI Taxonomy" id="563466"/>
    <lineage>
        <taxon>Eukaryota</taxon>
        <taxon>Fungi</taxon>
        <taxon>Dikarya</taxon>
        <taxon>Ascomycota</taxon>
        <taxon>Pezizomycotina</taxon>
        <taxon>Sordariomycetes</taxon>
        <taxon>Hypocreomycetidae</taxon>
        <taxon>Microascales</taxon>
        <taxon>Microascaceae</taxon>
        <taxon>Scedosporium</taxon>
    </lineage>
</organism>
<sequence>MADRLTDAIRAVVDSFLTLLSSIRSGLGNTWNALRTFFSDLESALRGALGCNGNGVGGVRLVDRLRYSLAL</sequence>
<dbReference type="AlphaFoldDB" id="A0A084FW74"/>
<dbReference type="KEGG" id="sapo:SAPIO_CDS10027"/>
<evidence type="ECO:0000313" key="2">
    <source>
        <dbReference type="Proteomes" id="UP000028545"/>
    </source>
</evidence>
<protein>
    <submittedName>
        <fullName evidence="1">Uncharacterized protein</fullName>
    </submittedName>
</protein>
<dbReference type="GeneID" id="27719182"/>
<accession>A0A084FW74</accession>
<comment type="caution">
    <text evidence="1">The sequence shown here is derived from an EMBL/GenBank/DDBJ whole genome shotgun (WGS) entry which is preliminary data.</text>
</comment>